<name>C8RYU7_9RHOB</name>
<dbReference type="EMBL" id="ACYY01000004">
    <property type="protein sequence ID" value="EEW26285.1"/>
    <property type="molecule type" value="Genomic_DNA"/>
</dbReference>
<feature type="transmembrane region" description="Helical" evidence="1">
    <location>
        <begin position="67"/>
        <end position="88"/>
    </location>
</feature>
<evidence type="ECO:0000313" key="2">
    <source>
        <dbReference type="EMBL" id="EEW26285.1"/>
    </source>
</evidence>
<evidence type="ECO:0000256" key="1">
    <source>
        <dbReference type="SAM" id="Phobius"/>
    </source>
</evidence>
<proteinExistence type="predicted"/>
<keyword evidence="3" id="KW-1185">Reference proteome</keyword>
<sequence length="93" mass="10355">MTLTDILLMQLADPFRIGLILALVYTAERNRAVTGSWLPLLLGVAFIALMIPMTLQTNSTEPLQRLALVGLISNSLLLAVALAARWVWLRLRR</sequence>
<dbReference type="OrthoDB" id="8100653at2"/>
<dbReference type="Proteomes" id="UP000010121">
    <property type="component" value="Unassembled WGS sequence"/>
</dbReference>
<keyword evidence="1" id="KW-0472">Membrane</keyword>
<dbReference type="STRING" id="371731.Rsw2DRAFT_0975"/>
<organism evidence="2 3">
    <name type="scientific">Rhodobacter ferrooxidans</name>
    <dbReference type="NCBI Taxonomy" id="371731"/>
    <lineage>
        <taxon>Bacteria</taxon>
        <taxon>Pseudomonadati</taxon>
        <taxon>Pseudomonadota</taxon>
        <taxon>Alphaproteobacteria</taxon>
        <taxon>Rhodobacterales</taxon>
        <taxon>Rhodobacter group</taxon>
        <taxon>Rhodobacter</taxon>
    </lineage>
</organism>
<protein>
    <submittedName>
        <fullName evidence="2">Uncharacterized protein</fullName>
    </submittedName>
</protein>
<dbReference type="AlphaFoldDB" id="C8RYU7"/>
<comment type="caution">
    <text evidence="2">The sequence shown here is derived from an EMBL/GenBank/DDBJ whole genome shotgun (WGS) entry which is preliminary data.</text>
</comment>
<accession>C8RYU7</accession>
<reference evidence="2 3" key="1">
    <citation type="submission" date="2009-08" db="EMBL/GenBank/DDBJ databases">
        <title>The draft genome of Rhodobacter sp. SW2.</title>
        <authorList>
            <consortium name="US DOE Joint Genome Institute (JGI-PGF)"/>
            <person name="Lucas S."/>
            <person name="Copeland A."/>
            <person name="Lapidus A."/>
            <person name="Glavina del Rio T."/>
            <person name="Tice H."/>
            <person name="Bruce D."/>
            <person name="Goodwin L."/>
            <person name="Pitluck S."/>
            <person name="Larimer F."/>
            <person name="Land M.L."/>
            <person name="Hauser L."/>
            <person name="Emerson D."/>
        </authorList>
    </citation>
    <scope>NUCLEOTIDE SEQUENCE [LARGE SCALE GENOMIC DNA]</scope>
    <source>
        <strain evidence="2 3">SW2</strain>
    </source>
</reference>
<dbReference type="eggNOG" id="ENOG5033HF3">
    <property type="taxonomic scope" value="Bacteria"/>
</dbReference>
<gene>
    <name evidence="2" type="ORF">Rsw2DRAFT_0975</name>
</gene>
<feature type="transmembrane region" description="Helical" evidence="1">
    <location>
        <begin position="37"/>
        <end position="55"/>
    </location>
</feature>
<dbReference type="RefSeq" id="WP_008028628.1">
    <property type="nucleotide sequence ID" value="NZ_ACYY01000004.1"/>
</dbReference>
<keyword evidence="1" id="KW-0812">Transmembrane</keyword>
<keyword evidence="1" id="KW-1133">Transmembrane helix</keyword>
<evidence type="ECO:0000313" key="3">
    <source>
        <dbReference type="Proteomes" id="UP000010121"/>
    </source>
</evidence>